<comment type="cofactor">
    <cofactor evidence="1">
        <name>Zn(2+)</name>
        <dbReference type="ChEBI" id="CHEBI:29105"/>
    </cofactor>
</comment>
<dbReference type="InterPro" id="IPR011650">
    <property type="entry name" value="Peptidase_M20_dimer"/>
</dbReference>
<gene>
    <name evidence="10" type="ORF">J2S20_001555</name>
</gene>
<dbReference type="GO" id="GO:0006508">
    <property type="term" value="P:proteolysis"/>
    <property type="evidence" value="ECO:0007669"/>
    <property type="project" value="UniProtKB-KW"/>
</dbReference>
<evidence type="ECO:0000256" key="7">
    <source>
        <dbReference type="ARBA" id="ARBA00022997"/>
    </source>
</evidence>
<dbReference type="SUPFAM" id="SSF53187">
    <property type="entry name" value="Zn-dependent exopeptidases"/>
    <property type="match status" value="1"/>
</dbReference>
<proteinExistence type="inferred from homology"/>
<dbReference type="EMBL" id="JAUSTO010000008">
    <property type="protein sequence ID" value="MDQ0152857.1"/>
    <property type="molecule type" value="Genomic_DNA"/>
</dbReference>
<keyword evidence="7" id="KW-0224">Dipeptidase</keyword>
<dbReference type="GO" id="GO:0016805">
    <property type="term" value="F:dipeptidase activity"/>
    <property type="evidence" value="ECO:0007669"/>
    <property type="project" value="UniProtKB-KW"/>
</dbReference>
<dbReference type="GO" id="GO:0006526">
    <property type="term" value="P:L-arginine biosynthetic process"/>
    <property type="evidence" value="ECO:0007669"/>
    <property type="project" value="TreeGrafter"/>
</dbReference>
<name>A0AAE3VB38_9FIRM</name>
<reference evidence="10" key="1">
    <citation type="submission" date="2023-07" db="EMBL/GenBank/DDBJ databases">
        <title>Genomic Encyclopedia of Type Strains, Phase IV (KMG-IV): sequencing the most valuable type-strain genomes for metagenomic binning, comparative biology and taxonomic classification.</title>
        <authorList>
            <person name="Goeker M."/>
        </authorList>
    </citation>
    <scope>NUCLEOTIDE SEQUENCE</scope>
    <source>
        <strain evidence="10">DSM 19659</strain>
    </source>
</reference>
<comment type="caution">
    <text evidence="10">The sequence shown here is derived from an EMBL/GenBank/DDBJ whole genome shotgun (WGS) entry which is preliminary data.</text>
</comment>
<dbReference type="InterPro" id="IPR010964">
    <property type="entry name" value="M20A_pepV-rel"/>
</dbReference>
<dbReference type="GO" id="GO:0008777">
    <property type="term" value="F:acetylornithine deacetylase activity"/>
    <property type="evidence" value="ECO:0007669"/>
    <property type="project" value="TreeGrafter"/>
</dbReference>
<keyword evidence="6" id="KW-0862">Zinc</keyword>
<dbReference type="Pfam" id="PF01546">
    <property type="entry name" value="Peptidase_M20"/>
    <property type="match status" value="1"/>
</dbReference>
<dbReference type="GO" id="GO:0009014">
    <property type="term" value="F:succinyl-diaminopimelate desuccinylase activity"/>
    <property type="evidence" value="ECO:0007669"/>
    <property type="project" value="UniProtKB-EC"/>
</dbReference>
<evidence type="ECO:0000256" key="3">
    <source>
        <dbReference type="ARBA" id="ARBA00022670"/>
    </source>
</evidence>
<dbReference type="NCBIfam" id="NF005591">
    <property type="entry name" value="PRK07318.1"/>
    <property type="match status" value="1"/>
</dbReference>
<comment type="similarity">
    <text evidence="2">Belongs to the peptidase M20A family.</text>
</comment>
<keyword evidence="3" id="KW-0645">Protease</keyword>
<dbReference type="GO" id="GO:0008270">
    <property type="term" value="F:zinc ion binding"/>
    <property type="evidence" value="ECO:0007669"/>
    <property type="project" value="InterPro"/>
</dbReference>
<dbReference type="InterPro" id="IPR002933">
    <property type="entry name" value="Peptidase_M20"/>
</dbReference>
<organism evidence="10 11">
    <name type="scientific">Moryella indoligenes</name>
    <dbReference type="NCBI Taxonomy" id="371674"/>
    <lineage>
        <taxon>Bacteria</taxon>
        <taxon>Bacillati</taxon>
        <taxon>Bacillota</taxon>
        <taxon>Clostridia</taxon>
        <taxon>Lachnospirales</taxon>
        <taxon>Lachnospiraceae</taxon>
        <taxon>Moryella</taxon>
    </lineage>
</organism>
<dbReference type="Proteomes" id="UP001241537">
    <property type="component" value="Unassembled WGS sequence"/>
</dbReference>
<evidence type="ECO:0000256" key="6">
    <source>
        <dbReference type="ARBA" id="ARBA00022833"/>
    </source>
</evidence>
<evidence type="ECO:0000256" key="2">
    <source>
        <dbReference type="ARBA" id="ARBA00006247"/>
    </source>
</evidence>
<dbReference type="NCBIfam" id="TIGR01887">
    <property type="entry name" value="dipeptidaselike"/>
    <property type="match status" value="1"/>
</dbReference>
<evidence type="ECO:0000259" key="9">
    <source>
        <dbReference type="Pfam" id="PF07687"/>
    </source>
</evidence>
<accession>A0AAE3VB38</accession>
<dbReference type="Gene3D" id="3.40.630.10">
    <property type="entry name" value="Zn peptidases"/>
    <property type="match status" value="1"/>
</dbReference>
<dbReference type="InterPro" id="IPR050072">
    <property type="entry name" value="Peptidase_M20A"/>
</dbReference>
<dbReference type="PANTHER" id="PTHR43808:SF31">
    <property type="entry name" value="N-ACETYL-L-CITRULLINE DEACETYLASE"/>
    <property type="match status" value="1"/>
</dbReference>
<keyword evidence="5 10" id="KW-0378">Hydrolase</keyword>
<protein>
    <submittedName>
        <fullName evidence="10">Succinyl-diaminopimelate desuccinylase</fullName>
        <ecNumber evidence="10">3.5.1.18</ecNumber>
    </submittedName>
</protein>
<dbReference type="CDD" id="cd03888">
    <property type="entry name" value="M20_PepV"/>
    <property type="match status" value="1"/>
</dbReference>
<dbReference type="AlphaFoldDB" id="A0AAE3VB38"/>
<sequence>MELREYAELQKDELLETLQTLIQIPSVRGETEADAPYGRKVRECLDAALETAERLGFKSCNMDNQVGYCEYGEGEEMVAVLAHLDVVPEGDGWTVEPYGGIIADGRIYGRGSMDDKGPCTAALYGLKAVREYIEREGKAPLKRRIRLIFGTNEETGSADMSYYRAHGGELPVCGFTPDAEYPVINGEKGIINEDYVLSYEQSGPVQLLSLRSGGAPNIVPAQTVAELSCPAETAEQICKMQAEKIRTERTERGVRITAEGLSAHGAFPQDGENAIGRLMIFLTKLPLSTEKLAEGIRFVAEKLGMETDGTALGIAMTDEPSGALTLNLGVAEGDAHALTLRLNYRYPVTKCYEDCEPKLREAFETVGFTMKNQLHKASLYVAADQEPVKTLLSVYTEMTGLPGEAKSIGGGTYAKCIPNTVAFGPIFPGDVVREHKPDEYMEIERLVQNTQIYAEAMYRLAK</sequence>
<keyword evidence="11" id="KW-1185">Reference proteome</keyword>
<dbReference type="InterPro" id="IPR036264">
    <property type="entry name" value="Bact_exopeptidase_dim_dom"/>
</dbReference>
<evidence type="ECO:0000256" key="5">
    <source>
        <dbReference type="ARBA" id="ARBA00022801"/>
    </source>
</evidence>
<evidence type="ECO:0000313" key="11">
    <source>
        <dbReference type="Proteomes" id="UP001241537"/>
    </source>
</evidence>
<evidence type="ECO:0000256" key="4">
    <source>
        <dbReference type="ARBA" id="ARBA00022723"/>
    </source>
</evidence>
<feature type="domain" description="Peptidase M20 dimerisation" evidence="9">
    <location>
        <begin position="253"/>
        <end position="333"/>
    </location>
</feature>
<dbReference type="PROSITE" id="PS00758">
    <property type="entry name" value="ARGE_DAPE_CPG2_1"/>
    <property type="match status" value="1"/>
</dbReference>
<dbReference type="Gene3D" id="3.30.70.360">
    <property type="match status" value="2"/>
</dbReference>
<dbReference type="Pfam" id="PF07687">
    <property type="entry name" value="M20_dimer"/>
    <property type="match status" value="1"/>
</dbReference>
<keyword evidence="4" id="KW-0479">Metal-binding</keyword>
<dbReference type="SUPFAM" id="SSF55031">
    <property type="entry name" value="Bacterial exopeptidase dimerisation domain"/>
    <property type="match status" value="1"/>
</dbReference>
<dbReference type="PANTHER" id="PTHR43808">
    <property type="entry name" value="ACETYLORNITHINE DEACETYLASE"/>
    <property type="match status" value="1"/>
</dbReference>
<dbReference type="InterPro" id="IPR001261">
    <property type="entry name" value="ArgE/DapE_CS"/>
</dbReference>
<evidence type="ECO:0000313" key="10">
    <source>
        <dbReference type="EMBL" id="MDQ0152857.1"/>
    </source>
</evidence>
<keyword evidence="8" id="KW-0482">Metalloprotease</keyword>
<dbReference type="GO" id="GO:0008237">
    <property type="term" value="F:metallopeptidase activity"/>
    <property type="evidence" value="ECO:0007669"/>
    <property type="project" value="UniProtKB-KW"/>
</dbReference>
<dbReference type="EC" id="3.5.1.18" evidence="10"/>
<evidence type="ECO:0000256" key="8">
    <source>
        <dbReference type="ARBA" id="ARBA00023049"/>
    </source>
</evidence>
<evidence type="ECO:0000256" key="1">
    <source>
        <dbReference type="ARBA" id="ARBA00001947"/>
    </source>
</evidence>
<dbReference type="RefSeq" id="WP_307254772.1">
    <property type="nucleotide sequence ID" value="NZ_JAUSTO010000008.1"/>
</dbReference>